<sequence>MHRLRSRIFPALAAHGGGDWLLTLTAAGLRADLLAGLLGALLVLPQGVAFARLAGLPPEYGIYTAIVPCIVAALFGSSRHVMSGPTNANSLALFAMLSPLAMPGSPDYLRLVLTATFMVGVMQFLIARFRLGSLANFISPSVLLGFMSGAACLIGYRAALELWELARSGGVLAAGEPLVALVTVATTLVVVRYRRRWPAMLLGLAAGYALAEGWQMQTGERIERLGALTSAVPPLSMPDLSPATLAQLSGIALSLTIVALGQSISIAKALAERSGQHIDVNREFFGQGLSNIAGSFFSSYLSCGSLNRSLPNLEVGARTPLAAVFSSLLLLLLVLAGADLLAGIPMSAIAALLLYVAWSLINVPKIVEIARFSRQEAVCLGATWGAMLLIPIEFAILIGVGLSLIFYLHHTSRPVMRVLVPHGPERRFTPVEDIPGEAAECPQLKLVRMEGDVYFGAAQYVGDVLKAFRERHPGQKHLLVMAKSMNFVDLAGEQLWAREFRTRAEVGGGLYFHRPRPRVLDAWRRSGLHDSLRGGGHIFASKAEALARIVPALDPQVCAHCRVRIFRECRAMPGPSGEEGNRGG</sequence>
<dbReference type="InterPro" id="IPR001902">
    <property type="entry name" value="SLC26A/SulP_fam"/>
</dbReference>
<feature type="transmembrane region" description="Helical" evidence="5">
    <location>
        <begin position="342"/>
        <end position="361"/>
    </location>
</feature>
<feature type="transmembrane region" description="Helical" evidence="5">
    <location>
        <begin position="171"/>
        <end position="191"/>
    </location>
</feature>
<feature type="transmembrane region" description="Helical" evidence="5">
    <location>
        <begin position="33"/>
        <end position="54"/>
    </location>
</feature>
<evidence type="ECO:0000313" key="7">
    <source>
        <dbReference type="EMBL" id="SIQ58883.1"/>
    </source>
</evidence>
<dbReference type="SUPFAM" id="SSF52091">
    <property type="entry name" value="SpoIIaa-like"/>
    <property type="match status" value="1"/>
</dbReference>
<evidence type="ECO:0000256" key="4">
    <source>
        <dbReference type="ARBA" id="ARBA00023136"/>
    </source>
</evidence>
<dbReference type="Pfam" id="PF00916">
    <property type="entry name" value="Sulfate_transp"/>
    <property type="match status" value="2"/>
</dbReference>
<dbReference type="CDD" id="cd07042">
    <property type="entry name" value="STAS_SulP_like_sulfate_transporter"/>
    <property type="match status" value="1"/>
</dbReference>
<dbReference type="Gene3D" id="3.30.750.24">
    <property type="entry name" value="STAS domain"/>
    <property type="match status" value="1"/>
</dbReference>
<protein>
    <submittedName>
        <fullName evidence="7">Sulfate permease, SulP family</fullName>
    </submittedName>
</protein>
<name>A0A1N6TZU4_9RHOO</name>
<dbReference type="PANTHER" id="PTHR11814">
    <property type="entry name" value="SULFATE TRANSPORTER"/>
    <property type="match status" value="1"/>
</dbReference>
<gene>
    <name evidence="7" type="ORF">SAMN05421829_105169</name>
</gene>
<feature type="transmembrane region" description="Helical" evidence="5">
    <location>
        <begin position="60"/>
        <end position="77"/>
    </location>
</feature>
<reference evidence="8" key="1">
    <citation type="submission" date="2017-01" db="EMBL/GenBank/DDBJ databases">
        <authorList>
            <person name="Varghese N."/>
            <person name="Submissions S."/>
        </authorList>
    </citation>
    <scope>NUCLEOTIDE SEQUENCE [LARGE SCALE GENOMIC DNA]</scope>
    <source>
        <strain evidence="8">ATCC 51758</strain>
    </source>
</reference>
<evidence type="ECO:0000256" key="2">
    <source>
        <dbReference type="ARBA" id="ARBA00022692"/>
    </source>
</evidence>
<dbReference type="Proteomes" id="UP000186819">
    <property type="component" value="Unassembled WGS sequence"/>
</dbReference>
<feature type="domain" description="STAS" evidence="6">
    <location>
        <begin position="434"/>
        <end position="549"/>
    </location>
</feature>
<dbReference type="InterPro" id="IPR011547">
    <property type="entry name" value="SLC26A/SulP_dom"/>
</dbReference>
<organism evidence="7 8">
    <name type="scientific">Aromatoleum tolulyticum</name>
    <dbReference type="NCBI Taxonomy" id="34027"/>
    <lineage>
        <taxon>Bacteria</taxon>
        <taxon>Pseudomonadati</taxon>
        <taxon>Pseudomonadota</taxon>
        <taxon>Betaproteobacteria</taxon>
        <taxon>Rhodocyclales</taxon>
        <taxon>Rhodocyclaceae</taxon>
        <taxon>Aromatoleum</taxon>
    </lineage>
</organism>
<dbReference type="AlphaFoldDB" id="A0A1N6TZU4"/>
<keyword evidence="4 5" id="KW-0472">Membrane</keyword>
<dbReference type="Pfam" id="PF01740">
    <property type="entry name" value="STAS"/>
    <property type="match status" value="1"/>
</dbReference>
<keyword evidence="8" id="KW-1185">Reference proteome</keyword>
<evidence type="ECO:0000256" key="5">
    <source>
        <dbReference type="SAM" id="Phobius"/>
    </source>
</evidence>
<dbReference type="RefSeq" id="WP_212566874.1">
    <property type="nucleotide sequence ID" value="NZ_FTMD01000005.1"/>
</dbReference>
<feature type="transmembrane region" description="Helical" evidence="5">
    <location>
        <begin position="134"/>
        <end position="159"/>
    </location>
</feature>
<evidence type="ECO:0000256" key="1">
    <source>
        <dbReference type="ARBA" id="ARBA00004141"/>
    </source>
</evidence>
<comment type="subcellular location">
    <subcellularLocation>
        <location evidence="1">Membrane</location>
        <topology evidence="1">Multi-pass membrane protein</topology>
    </subcellularLocation>
</comment>
<dbReference type="PROSITE" id="PS50801">
    <property type="entry name" value="STAS"/>
    <property type="match status" value="1"/>
</dbReference>
<feature type="transmembrane region" description="Helical" evidence="5">
    <location>
        <begin position="315"/>
        <end position="336"/>
    </location>
</feature>
<accession>A0A1N6TZU4</accession>
<evidence type="ECO:0000256" key="3">
    <source>
        <dbReference type="ARBA" id="ARBA00022989"/>
    </source>
</evidence>
<dbReference type="GO" id="GO:0016020">
    <property type="term" value="C:membrane"/>
    <property type="evidence" value="ECO:0007669"/>
    <property type="project" value="UniProtKB-SubCell"/>
</dbReference>
<feature type="transmembrane region" description="Helical" evidence="5">
    <location>
        <begin position="108"/>
        <end position="127"/>
    </location>
</feature>
<proteinExistence type="predicted"/>
<dbReference type="InterPro" id="IPR002645">
    <property type="entry name" value="STAS_dom"/>
</dbReference>
<dbReference type="EMBL" id="FTMD01000005">
    <property type="protein sequence ID" value="SIQ58883.1"/>
    <property type="molecule type" value="Genomic_DNA"/>
</dbReference>
<feature type="transmembrane region" description="Helical" evidence="5">
    <location>
        <begin position="382"/>
        <end position="408"/>
    </location>
</feature>
<keyword evidence="2 5" id="KW-0812">Transmembrane</keyword>
<evidence type="ECO:0000313" key="8">
    <source>
        <dbReference type="Proteomes" id="UP000186819"/>
    </source>
</evidence>
<evidence type="ECO:0000259" key="6">
    <source>
        <dbReference type="PROSITE" id="PS50801"/>
    </source>
</evidence>
<dbReference type="InterPro" id="IPR036513">
    <property type="entry name" value="STAS_dom_sf"/>
</dbReference>
<dbReference type="GO" id="GO:0055085">
    <property type="term" value="P:transmembrane transport"/>
    <property type="evidence" value="ECO:0007669"/>
    <property type="project" value="InterPro"/>
</dbReference>
<keyword evidence="3 5" id="KW-1133">Transmembrane helix</keyword>
<dbReference type="STRING" id="34027.SAMN05421829_105169"/>